<keyword evidence="8" id="KW-0507">mRNA processing</keyword>
<feature type="compositionally biased region" description="Basic and acidic residues" evidence="22">
    <location>
        <begin position="147"/>
        <end position="169"/>
    </location>
</feature>
<name>A0ABD3EJM6_9LAMI</name>
<dbReference type="GO" id="GO:0006397">
    <property type="term" value="P:mRNA processing"/>
    <property type="evidence" value="ECO:0007669"/>
    <property type="project" value="UniProtKB-KW"/>
</dbReference>
<evidence type="ECO:0000256" key="1">
    <source>
        <dbReference type="ARBA" id="ARBA00004123"/>
    </source>
</evidence>
<evidence type="ECO:0000256" key="18">
    <source>
        <dbReference type="ARBA" id="ARBA00023596"/>
    </source>
</evidence>
<keyword evidence="15" id="KW-0007">Acetylation</keyword>
<evidence type="ECO:0000259" key="23">
    <source>
        <dbReference type="PROSITE" id="PS50011"/>
    </source>
</evidence>
<dbReference type="GO" id="GO:0008380">
    <property type="term" value="P:RNA splicing"/>
    <property type="evidence" value="ECO:0007669"/>
    <property type="project" value="UniProtKB-KW"/>
</dbReference>
<reference evidence="25" key="1">
    <citation type="journal article" date="2024" name="IScience">
        <title>Strigolactones Initiate the Formation of Haustorium-like Structures in Castilleja.</title>
        <authorList>
            <person name="Buerger M."/>
            <person name="Peterson D."/>
            <person name="Chory J."/>
        </authorList>
    </citation>
    <scope>NUCLEOTIDE SEQUENCE [LARGE SCALE GENOMIC DNA]</scope>
</reference>
<dbReference type="PROSITE" id="PS50011">
    <property type="entry name" value="PROTEIN_KINASE_DOM"/>
    <property type="match status" value="1"/>
</dbReference>
<evidence type="ECO:0000313" key="25">
    <source>
        <dbReference type="Proteomes" id="UP001632038"/>
    </source>
</evidence>
<protein>
    <recommendedName>
        <fullName evidence="19">Serine/threonine-protein kinase PRP4 homolog</fullName>
        <ecNumber evidence="3">2.7.11.1</ecNumber>
    </recommendedName>
    <alternativeName>
        <fullName evidence="20">PRP4 pre-mRNA-processing factor 4 homolog</fullName>
    </alternativeName>
</protein>
<evidence type="ECO:0000256" key="3">
    <source>
        <dbReference type="ARBA" id="ARBA00012513"/>
    </source>
</evidence>
<feature type="compositionally biased region" description="Basic and acidic residues" evidence="22">
    <location>
        <begin position="237"/>
        <end position="464"/>
    </location>
</feature>
<proteinExistence type="inferred from homology"/>
<feature type="compositionally biased region" description="Basic and acidic residues" evidence="22">
    <location>
        <begin position="194"/>
        <end position="217"/>
    </location>
</feature>
<keyword evidence="11" id="KW-0547">Nucleotide-binding</keyword>
<comment type="subcellular location">
    <subcellularLocation>
        <location evidence="2">Chromosome</location>
    </subcellularLocation>
    <subcellularLocation>
        <location evidence="1">Nucleus</location>
    </subcellularLocation>
</comment>
<comment type="caution">
    <text evidence="24">The sequence shown here is derived from an EMBL/GenBank/DDBJ whole genome shotgun (WGS) entry which is preliminary data.</text>
</comment>
<dbReference type="GO" id="GO:0005681">
    <property type="term" value="C:spliceosomal complex"/>
    <property type="evidence" value="ECO:0007669"/>
    <property type="project" value="UniProtKB-KW"/>
</dbReference>
<evidence type="ECO:0000256" key="9">
    <source>
        <dbReference type="ARBA" id="ARBA00022679"/>
    </source>
</evidence>
<evidence type="ECO:0000256" key="5">
    <source>
        <dbReference type="ARBA" id="ARBA00022499"/>
    </source>
</evidence>
<dbReference type="GO" id="GO:0004674">
    <property type="term" value="F:protein serine/threonine kinase activity"/>
    <property type="evidence" value="ECO:0007669"/>
    <property type="project" value="UniProtKB-KW"/>
</dbReference>
<dbReference type="PROSITE" id="PS00108">
    <property type="entry name" value="PROTEIN_KINASE_ST"/>
    <property type="match status" value="1"/>
</dbReference>
<feature type="region of interest" description="Disordered" evidence="22">
    <location>
        <begin position="140"/>
        <end position="526"/>
    </location>
</feature>
<dbReference type="SMART" id="SM00220">
    <property type="entry name" value="S_TKc"/>
    <property type="match status" value="1"/>
</dbReference>
<dbReference type="Gene3D" id="1.10.510.10">
    <property type="entry name" value="Transferase(Phosphotransferase) domain 1"/>
    <property type="match status" value="1"/>
</dbReference>
<keyword evidence="6" id="KW-0723">Serine/threonine-protein kinase</keyword>
<comment type="similarity">
    <text evidence="18">Belongs to the protein kinase superfamily. CMGC Ser/Thr protein kinase family.</text>
</comment>
<keyword evidence="17" id="KW-0539">Nucleus</keyword>
<dbReference type="InterPro" id="IPR044092">
    <property type="entry name" value="STKc_PRP4"/>
</dbReference>
<dbReference type="AlphaFoldDB" id="A0ABD3EJM6"/>
<dbReference type="Proteomes" id="UP001632038">
    <property type="component" value="Unassembled WGS sequence"/>
</dbReference>
<feature type="region of interest" description="Disordered" evidence="22">
    <location>
        <begin position="1"/>
        <end position="67"/>
    </location>
</feature>
<dbReference type="CDD" id="cd14135">
    <property type="entry name" value="STKc_PRP4"/>
    <property type="match status" value="1"/>
</dbReference>
<evidence type="ECO:0000256" key="7">
    <source>
        <dbReference type="ARBA" id="ARBA00022553"/>
    </source>
</evidence>
<keyword evidence="4" id="KW-0158">Chromosome</keyword>
<evidence type="ECO:0000256" key="4">
    <source>
        <dbReference type="ARBA" id="ARBA00022454"/>
    </source>
</evidence>
<evidence type="ECO:0000256" key="8">
    <source>
        <dbReference type="ARBA" id="ARBA00022664"/>
    </source>
</evidence>
<evidence type="ECO:0000256" key="17">
    <source>
        <dbReference type="ARBA" id="ARBA00023242"/>
    </source>
</evidence>
<keyword evidence="25" id="KW-1185">Reference proteome</keyword>
<dbReference type="GO" id="GO:0005524">
    <property type="term" value="F:ATP binding"/>
    <property type="evidence" value="ECO:0007669"/>
    <property type="project" value="UniProtKB-KW"/>
</dbReference>
<dbReference type="SUPFAM" id="SSF56112">
    <property type="entry name" value="Protein kinase-like (PK-like)"/>
    <property type="match status" value="1"/>
</dbReference>
<evidence type="ECO:0000256" key="14">
    <source>
        <dbReference type="ARBA" id="ARBA00022843"/>
    </source>
</evidence>
<feature type="domain" description="Protein kinase" evidence="23">
    <location>
        <begin position="645"/>
        <end position="959"/>
    </location>
</feature>
<dbReference type="Gene3D" id="3.30.200.20">
    <property type="entry name" value="Phosphorylase Kinase, domain 1"/>
    <property type="match status" value="1"/>
</dbReference>
<feature type="compositionally biased region" description="Basic residues" evidence="22">
    <location>
        <begin position="27"/>
        <end position="45"/>
    </location>
</feature>
<evidence type="ECO:0000313" key="24">
    <source>
        <dbReference type="EMBL" id="KAL3654391.1"/>
    </source>
</evidence>
<gene>
    <name evidence="24" type="ORF">CASFOL_004072</name>
</gene>
<keyword evidence="14" id="KW-0832">Ubl conjugation</keyword>
<keyword evidence="7" id="KW-0597">Phosphoprotein</keyword>
<keyword evidence="10" id="KW-0747">Spliceosome</keyword>
<evidence type="ECO:0000256" key="2">
    <source>
        <dbReference type="ARBA" id="ARBA00004286"/>
    </source>
</evidence>
<dbReference type="FunFam" id="3.30.200.20:FF:000123">
    <property type="entry name" value="serine/threonine-protein kinase PRP4 homolog"/>
    <property type="match status" value="1"/>
</dbReference>
<evidence type="ECO:0000256" key="13">
    <source>
        <dbReference type="ARBA" id="ARBA00022840"/>
    </source>
</evidence>
<feature type="compositionally biased region" description="Basic and acidic residues" evidence="22">
    <location>
        <begin position="488"/>
        <end position="512"/>
    </location>
</feature>
<keyword evidence="12" id="KW-0418">Kinase</keyword>
<keyword evidence="16" id="KW-0508">mRNA splicing</keyword>
<evidence type="ECO:0000256" key="16">
    <source>
        <dbReference type="ARBA" id="ARBA00023187"/>
    </source>
</evidence>
<evidence type="ECO:0000256" key="6">
    <source>
        <dbReference type="ARBA" id="ARBA00022527"/>
    </source>
</evidence>
<dbReference type="EC" id="2.7.11.1" evidence="3"/>
<dbReference type="InterPro" id="IPR000719">
    <property type="entry name" value="Prot_kinase_dom"/>
</dbReference>
<evidence type="ECO:0000256" key="11">
    <source>
        <dbReference type="ARBA" id="ARBA00022741"/>
    </source>
</evidence>
<keyword evidence="9" id="KW-0808">Transferase</keyword>
<evidence type="ECO:0000256" key="19">
    <source>
        <dbReference type="ARBA" id="ARBA00023637"/>
    </source>
</evidence>
<dbReference type="PANTHER" id="PTHR24058:SF103">
    <property type="entry name" value="SERINE_THREONINE-PROTEIN KINASE PRP4 HOMOLOG"/>
    <property type="match status" value="1"/>
</dbReference>
<dbReference type="Pfam" id="PF00069">
    <property type="entry name" value="Pkinase"/>
    <property type="match status" value="1"/>
</dbReference>
<sequence length="962" mass="111917">MASDSSETTRRKHHRPSSTDDVDEHSKRRKHRHHHRHHHRRHRSGKDKEGTNPIAEGLEIPKTDEIEVAPGELVNNGVGKLGEVLDSGGLGFSRLDYEMEEGEIVEDDGLVGNAVGEISKKHMDSDIESGEIETNGYAVSNMGVSKENGERVDKRILVKQEGREIDHGRLSYPESLANGDCEKKVRNRSPRKLSSSEKRSRDIPRSHSQDKYLKESSRNSILKSPELHRGRSRSRSIAREASAEDRYFMDKKRLNESDDEQVDARDKTYRQINRDNIKEKERERSSSRYSERTERYYGRETRDVSRERDRNRDSREKEDEMEREKERNRQRERYRGERDQEMVQDRFRDREREHERDRDWGRERRVRDREREERNRDRDRGRETVRDGRRARSRDNDKDYEIERLRRRQNYDRVEDGYRDRDNDSWHRRNSDDYHRERTRRSDVENVSSKDKQDEFGNKDLDREDDKEEDYQDKITMQLEEQEEDDLERIKEESRRRRQAIMEKYKNLHQQRETSSQDIFKDKVEESSAQVASAEVILEKPDKPSEGVDLYAPEPSFTVGKSPSEIGVSAPPMPAGAVGLGEGSPKSERSNDMFCDDIFGESPVGVRKTGKGNGMAVEKGGLNDNWDDAEGYYGYRFGEVLDDRYEIIAAHGKGVFSTVVRAKDLKAKPDDPDEVAIKIIRNNETMYKAGMEELIILKKLVGTDPENKRHCVRFLSTFKYRNHLCLVFESLHMNLREVLKKYGRNVGLSLTAVRAYAKQLFVSLKHLKNCGVLHCDIKPDNMLVNESNNVLKLCDFGNAMFAGKNEITPYLVSRFYRAPEIILGLTYDHPMDIWSVGCCLFELCTGKVLFPGATNNDMLRLHMELKGPFPKKMLRKGLFTDLHFDQDLNFLATEEDPVSKKIIRRLLVNVKPKDFGTLLLGCSEDAKMVANFKDLMEKIFVLDPDKRMNVAQALGHPFITGK</sequence>
<dbReference type="FunFam" id="1.10.510.10:FF:000078">
    <property type="entry name" value="Serine/threonine-protein kinase PRP4 homolog"/>
    <property type="match status" value="1"/>
</dbReference>
<accession>A0ABD3EJM6</accession>
<evidence type="ECO:0000256" key="22">
    <source>
        <dbReference type="SAM" id="MobiDB-lite"/>
    </source>
</evidence>
<evidence type="ECO:0000256" key="12">
    <source>
        <dbReference type="ARBA" id="ARBA00022777"/>
    </source>
</evidence>
<keyword evidence="13" id="KW-0067">ATP-binding</keyword>
<evidence type="ECO:0000256" key="20">
    <source>
        <dbReference type="ARBA" id="ARBA00031858"/>
    </source>
</evidence>
<dbReference type="InterPro" id="IPR011009">
    <property type="entry name" value="Kinase-like_dom_sf"/>
</dbReference>
<evidence type="ECO:0000256" key="21">
    <source>
        <dbReference type="ARBA" id="ARBA00046964"/>
    </source>
</evidence>
<dbReference type="InterPro" id="IPR050494">
    <property type="entry name" value="Ser_Thr_dual-spec_kinase"/>
</dbReference>
<comment type="subunit">
    <text evidence="21">Interacts with CLK1 C-terminus. Associates with the U5 snRNP and NCOR1 deacetylase complexes. Identified in the spliceosome C complex.</text>
</comment>
<dbReference type="PANTHER" id="PTHR24058">
    <property type="entry name" value="DUAL SPECIFICITY PROTEIN KINASE"/>
    <property type="match status" value="1"/>
</dbReference>
<organism evidence="24 25">
    <name type="scientific">Castilleja foliolosa</name>
    <dbReference type="NCBI Taxonomy" id="1961234"/>
    <lineage>
        <taxon>Eukaryota</taxon>
        <taxon>Viridiplantae</taxon>
        <taxon>Streptophyta</taxon>
        <taxon>Embryophyta</taxon>
        <taxon>Tracheophyta</taxon>
        <taxon>Spermatophyta</taxon>
        <taxon>Magnoliopsida</taxon>
        <taxon>eudicotyledons</taxon>
        <taxon>Gunneridae</taxon>
        <taxon>Pentapetalae</taxon>
        <taxon>asterids</taxon>
        <taxon>lamiids</taxon>
        <taxon>Lamiales</taxon>
        <taxon>Orobanchaceae</taxon>
        <taxon>Pedicularideae</taxon>
        <taxon>Castillejinae</taxon>
        <taxon>Castilleja</taxon>
    </lineage>
</organism>
<keyword evidence="5" id="KW-1017">Isopeptide bond</keyword>
<evidence type="ECO:0000256" key="15">
    <source>
        <dbReference type="ARBA" id="ARBA00022990"/>
    </source>
</evidence>
<dbReference type="EMBL" id="JAVIJP010000005">
    <property type="protein sequence ID" value="KAL3654391.1"/>
    <property type="molecule type" value="Genomic_DNA"/>
</dbReference>
<dbReference type="GO" id="GO:0005694">
    <property type="term" value="C:chromosome"/>
    <property type="evidence" value="ECO:0007669"/>
    <property type="project" value="UniProtKB-SubCell"/>
</dbReference>
<dbReference type="InterPro" id="IPR008271">
    <property type="entry name" value="Ser/Thr_kinase_AS"/>
</dbReference>
<evidence type="ECO:0000256" key="10">
    <source>
        <dbReference type="ARBA" id="ARBA00022728"/>
    </source>
</evidence>